<protein>
    <submittedName>
        <fullName evidence="1">Uncharacterized protein</fullName>
    </submittedName>
</protein>
<dbReference type="RefSeq" id="WP_004623778.1">
    <property type="nucleotide sequence ID" value="NZ_AORV01000018.1"/>
</dbReference>
<dbReference type="PATRIC" id="fig|1195236.3.peg.762"/>
<keyword evidence="2" id="KW-1185">Reference proteome</keyword>
<dbReference type="eggNOG" id="ENOG5031ASG">
    <property type="taxonomic scope" value="Bacteria"/>
</dbReference>
<dbReference type="Proteomes" id="UP000014155">
    <property type="component" value="Unassembled WGS sequence"/>
</dbReference>
<proteinExistence type="predicted"/>
<evidence type="ECO:0000313" key="1">
    <source>
        <dbReference type="EMBL" id="EMS73466.1"/>
    </source>
</evidence>
<gene>
    <name evidence="1" type="ORF">CTER_0450</name>
</gene>
<dbReference type="AlphaFoldDB" id="S0FT08"/>
<name>S0FT08_RUMCE</name>
<sequence length="427" mass="49733">MFTTENFIRGLQNAFHNIQVIVNENKLLISRFAMDGGFAQGQNELLGEIPLTEIQAVVDDVTNGTTFNDYILYKKVGFEVAIKAQDRMKIPSYRFFDRDQFLVSEHNYELLITKASSQYIIALMCFSSSHSDINLDLPPLYRTMMRDGIFKSLEELSDLFRIMTAKIAAPVECSLSEFKRMLQSYLFNISYNRNIVFSVVDLSENRQPMRRSVRRGGQLFPYKSYNAELVKYYYQGASTDIPFTQYLAFYHVAEFFFQTIAEQEAFQEIESFITRPSFSPYKKEDIRLFYNKIKKKMRDQREDGVWDEKTGLLLCLKKFIPNVEVLKNAIHAIDSSAIDYYKNNNVLFADEGKIINFDDISDVIYVAIRNRVYSVRNAIVHSKEGEKLRYEPFKHDKDLSKEIPLIRAIAEEIIINSAKPMEIKYGE</sequence>
<reference evidence="1 2" key="1">
    <citation type="journal article" date="2013" name="Genome Announc.">
        <title>Draft Genome Sequence of the Cellulolytic, Mesophilic, Anaerobic Bacterium Clostridium termitidis Strain CT1112 (DSM 5398).</title>
        <authorList>
            <person name="Lal S."/>
            <person name="Ramachandran U."/>
            <person name="Zhang X."/>
            <person name="Munir R."/>
            <person name="Sparling R."/>
            <person name="Levin D.B."/>
        </authorList>
    </citation>
    <scope>NUCLEOTIDE SEQUENCE [LARGE SCALE GENOMIC DNA]</scope>
    <source>
        <strain evidence="1 2">CT1112</strain>
    </source>
</reference>
<evidence type="ECO:0000313" key="2">
    <source>
        <dbReference type="Proteomes" id="UP000014155"/>
    </source>
</evidence>
<organism evidence="1 2">
    <name type="scientific">Ruminiclostridium cellobioparum subsp. termitidis CT1112</name>
    <dbReference type="NCBI Taxonomy" id="1195236"/>
    <lineage>
        <taxon>Bacteria</taxon>
        <taxon>Bacillati</taxon>
        <taxon>Bacillota</taxon>
        <taxon>Clostridia</taxon>
        <taxon>Eubacteriales</taxon>
        <taxon>Oscillospiraceae</taxon>
        <taxon>Ruminiclostridium</taxon>
    </lineage>
</organism>
<accession>S0FT08</accession>
<dbReference type="EMBL" id="AORV01000018">
    <property type="protein sequence ID" value="EMS73466.1"/>
    <property type="molecule type" value="Genomic_DNA"/>
</dbReference>
<comment type="caution">
    <text evidence="1">The sequence shown here is derived from an EMBL/GenBank/DDBJ whole genome shotgun (WGS) entry which is preliminary data.</text>
</comment>